<accession>A0A5D3FBF1</accession>
<keyword evidence="2" id="KW-1133">Transmembrane helix</keyword>
<dbReference type="AlphaFoldDB" id="A0A5D3FBF1"/>
<keyword evidence="2" id="KW-0472">Membrane</keyword>
<evidence type="ECO:0000313" key="3">
    <source>
        <dbReference type="EMBL" id="TYK45214.1"/>
    </source>
</evidence>
<name>A0A5D3FBF1_9ACTN</name>
<sequence length="113" mass="12328">MSIRIPTRVNKALDAAERHQWAAVAAVIAYAVTVLVVAVIVGHLTAGFTAMALGAMAFIVLHDRAREARLREQLRQRDYDLAAERREIERLRAGDPSAPTAQLRPIGESGEAT</sequence>
<comment type="caution">
    <text evidence="3">The sequence shown here is derived from an EMBL/GenBank/DDBJ whole genome shotgun (WGS) entry which is preliminary data.</text>
</comment>
<dbReference type="RefSeq" id="WP_148765651.1">
    <property type="nucleotide sequence ID" value="NZ_VSRQ01000007.1"/>
</dbReference>
<gene>
    <name evidence="3" type="ORF">FXF68_31550</name>
</gene>
<proteinExistence type="predicted"/>
<evidence type="ECO:0000256" key="1">
    <source>
        <dbReference type="SAM" id="MobiDB-lite"/>
    </source>
</evidence>
<feature type="transmembrane region" description="Helical" evidence="2">
    <location>
        <begin position="21"/>
        <end position="41"/>
    </location>
</feature>
<feature type="transmembrane region" description="Helical" evidence="2">
    <location>
        <begin position="47"/>
        <end position="65"/>
    </location>
</feature>
<keyword evidence="2" id="KW-0812">Transmembrane</keyword>
<feature type="region of interest" description="Disordered" evidence="1">
    <location>
        <begin position="92"/>
        <end position="113"/>
    </location>
</feature>
<dbReference type="Proteomes" id="UP000323505">
    <property type="component" value="Unassembled WGS sequence"/>
</dbReference>
<organism evidence="3 4">
    <name type="scientific">Actinomadura decatromicini</name>
    <dbReference type="NCBI Taxonomy" id="2604572"/>
    <lineage>
        <taxon>Bacteria</taxon>
        <taxon>Bacillati</taxon>
        <taxon>Actinomycetota</taxon>
        <taxon>Actinomycetes</taxon>
        <taxon>Streptosporangiales</taxon>
        <taxon>Thermomonosporaceae</taxon>
        <taxon>Actinomadura</taxon>
    </lineage>
</organism>
<evidence type="ECO:0000313" key="4">
    <source>
        <dbReference type="Proteomes" id="UP000323505"/>
    </source>
</evidence>
<dbReference type="EMBL" id="VSRQ01000007">
    <property type="protein sequence ID" value="TYK45214.1"/>
    <property type="molecule type" value="Genomic_DNA"/>
</dbReference>
<keyword evidence="4" id="KW-1185">Reference proteome</keyword>
<protein>
    <submittedName>
        <fullName evidence="3">Uncharacterized protein</fullName>
    </submittedName>
</protein>
<evidence type="ECO:0000256" key="2">
    <source>
        <dbReference type="SAM" id="Phobius"/>
    </source>
</evidence>
<reference evidence="3 4" key="1">
    <citation type="submission" date="2019-08" db="EMBL/GenBank/DDBJ databases">
        <title>Actinomadura sp. nov. CYP1-5 isolated from mountain soil.</title>
        <authorList>
            <person name="Songsumanus A."/>
            <person name="Kuncharoen N."/>
            <person name="Kudo T."/>
            <person name="Yuki M."/>
            <person name="Igarashi Y."/>
            <person name="Tanasupawat S."/>
        </authorList>
    </citation>
    <scope>NUCLEOTIDE SEQUENCE [LARGE SCALE GENOMIC DNA]</scope>
    <source>
        <strain evidence="3 4">CYP1-5</strain>
    </source>
</reference>